<organism evidence="1 2">
    <name type="scientific">Cinara cedri</name>
    <dbReference type="NCBI Taxonomy" id="506608"/>
    <lineage>
        <taxon>Eukaryota</taxon>
        <taxon>Metazoa</taxon>
        <taxon>Ecdysozoa</taxon>
        <taxon>Arthropoda</taxon>
        <taxon>Hexapoda</taxon>
        <taxon>Insecta</taxon>
        <taxon>Pterygota</taxon>
        <taxon>Neoptera</taxon>
        <taxon>Paraneoptera</taxon>
        <taxon>Hemiptera</taxon>
        <taxon>Sternorrhyncha</taxon>
        <taxon>Aphidomorpha</taxon>
        <taxon>Aphidoidea</taxon>
        <taxon>Aphididae</taxon>
        <taxon>Lachninae</taxon>
        <taxon>Cinara</taxon>
    </lineage>
</organism>
<reference evidence="1 2" key="1">
    <citation type="submission" date="2019-08" db="EMBL/GenBank/DDBJ databases">
        <authorList>
            <person name="Alioto T."/>
            <person name="Alioto T."/>
            <person name="Gomez Garrido J."/>
        </authorList>
    </citation>
    <scope>NUCLEOTIDE SEQUENCE [LARGE SCALE GENOMIC DNA]</scope>
</reference>
<sequence>MDDDIRIIEVTTAGSSETQLSAVGSAQLGSRRSSSCNCRDAVEAASLTFTSLKAKADEESVAIDNNDNDSTVSEPSIADVCRLIGKKIK</sequence>
<evidence type="ECO:0000313" key="1">
    <source>
        <dbReference type="EMBL" id="VVC37461.1"/>
    </source>
</evidence>
<dbReference type="EMBL" id="CABPRJ010001447">
    <property type="protein sequence ID" value="VVC37461.1"/>
    <property type="molecule type" value="Genomic_DNA"/>
</dbReference>
<name>A0A5E4N1Q0_9HEMI</name>
<evidence type="ECO:0000313" key="2">
    <source>
        <dbReference type="Proteomes" id="UP000325440"/>
    </source>
</evidence>
<accession>A0A5E4N1Q0</accession>
<proteinExistence type="predicted"/>
<protein>
    <submittedName>
        <fullName evidence="1">Uncharacterized protein</fullName>
    </submittedName>
</protein>
<gene>
    <name evidence="1" type="ORF">CINCED_3A005402</name>
</gene>
<keyword evidence="2" id="KW-1185">Reference proteome</keyword>
<dbReference type="AlphaFoldDB" id="A0A5E4N1Q0"/>
<dbReference type="Proteomes" id="UP000325440">
    <property type="component" value="Unassembled WGS sequence"/>
</dbReference>